<proteinExistence type="predicted"/>
<name>A0A0A9AM24_ARUDO</name>
<protein>
    <submittedName>
        <fullName evidence="1">Uncharacterized protein</fullName>
    </submittedName>
</protein>
<sequence>MVRVGYRPIFLTIAYLNSAKYKIICVAVFLGHT</sequence>
<reference evidence="1" key="2">
    <citation type="journal article" date="2015" name="Data Brief">
        <title>Shoot transcriptome of the giant reed, Arundo donax.</title>
        <authorList>
            <person name="Barrero R.A."/>
            <person name="Guerrero F.D."/>
            <person name="Moolhuijzen P."/>
            <person name="Goolsby J.A."/>
            <person name="Tidwell J."/>
            <person name="Bellgard S.E."/>
            <person name="Bellgard M.I."/>
        </authorList>
    </citation>
    <scope>NUCLEOTIDE SEQUENCE</scope>
    <source>
        <tissue evidence="1">Shoot tissue taken approximately 20 cm above the soil surface</tissue>
    </source>
</reference>
<organism evidence="1">
    <name type="scientific">Arundo donax</name>
    <name type="common">Giant reed</name>
    <name type="synonym">Donax arundinaceus</name>
    <dbReference type="NCBI Taxonomy" id="35708"/>
    <lineage>
        <taxon>Eukaryota</taxon>
        <taxon>Viridiplantae</taxon>
        <taxon>Streptophyta</taxon>
        <taxon>Embryophyta</taxon>
        <taxon>Tracheophyta</taxon>
        <taxon>Spermatophyta</taxon>
        <taxon>Magnoliopsida</taxon>
        <taxon>Liliopsida</taxon>
        <taxon>Poales</taxon>
        <taxon>Poaceae</taxon>
        <taxon>PACMAD clade</taxon>
        <taxon>Arundinoideae</taxon>
        <taxon>Arundineae</taxon>
        <taxon>Arundo</taxon>
    </lineage>
</organism>
<dbReference type="AlphaFoldDB" id="A0A0A9AM24"/>
<accession>A0A0A9AM24</accession>
<dbReference type="EMBL" id="GBRH01245126">
    <property type="protein sequence ID" value="JAD52769.1"/>
    <property type="molecule type" value="Transcribed_RNA"/>
</dbReference>
<reference evidence="1" key="1">
    <citation type="submission" date="2014-09" db="EMBL/GenBank/DDBJ databases">
        <authorList>
            <person name="Magalhaes I.L.F."/>
            <person name="Oliveira U."/>
            <person name="Santos F.R."/>
            <person name="Vidigal T.H.D.A."/>
            <person name="Brescovit A.D."/>
            <person name="Santos A.J."/>
        </authorList>
    </citation>
    <scope>NUCLEOTIDE SEQUENCE</scope>
    <source>
        <tissue evidence="1">Shoot tissue taken approximately 20 cm above the soil surface</tissue>
    </source>
</reference>
<evidence type="ECO:0000313" key="1">
    <source>
        <dbReference type="EMBL" id="JAD52769.1"/>
    </source>
</evidence>